<evidence type="ECO:0000256" key="4">
    <source>
        <dbReference type="ARBA" id="ARBA00002931"/>
    </source>
</evidence>
<feature type="active site" description="Proton donor" evidence="15">
    <location>
        <position position="411"/>
    </location>
</feature>
<evidence type="ECO:0000313" key="22">
    <source>
        <dbReference type="Proteomes" id="UP000051621"/>
    </source>
</evidence>
<dbReference type="InterPro" id="IPR005475">
    <property type="entry name" value="Transketolase-like_Pyr-bd"/>
</dbReference>
<dbReference type="SMART" id="SM00861">
    <property type="entry name" value="Transket_pyr"/>
    <property type="match status" value="1"/>
</dbReference>
<comment type="subunit">
    <text evidence="6">Homodimer.</text>
</comment>
<evidence type="ECO:0000259" key="20">
    <source>
        <dbReference type="SMART" id="SM00861"/>
    </source>
</evidence>
<evidence type="ECO:0000256" key="5">
    <source>
        <dbReference type="ARBA" id="ARBA00007131"/>
    </source>
</evidence>
<feature type="binding site" evidence="17">
    <location>
        <begin position="120"/>
        <end position="122"/>
    </location>
    <ligand>
        <name>thiamine diphosphate</name>
        <dbReference type="ChEBI" id="CHEBI:58937"/>
    </ligand>
</feature>
<comment type="caution">
    <text evidence="21">The sequence shown here is derived from an EMBL/GenBank/DDBJ whole genome shotgun (WGS) entry which is preliminary data.</text>
</comment>
<dbReference type="EMBL" id="AZEF01000032">
    <property type="protein sequence ID" value="KRL00908.1"/>
    <property type="molecule type" value="Genomic_DNA"/>
</dbReference>
<keyword evidence="12 17" id="KW-0786">Thiamine pyrophosphate</keyword>
<feature type="binding site" evidence="18">
    <location>
        <position position="160"/>
    </location>
    <ligand>
        <name>Mg(2+)</name>
        <dbReference type="ChEBI" id="CHEBI:18420"/>
    </ligand>
</feature>
<feature type="binding site" evidence="16">
    <location>
        <position position="473"/>
    </location>
    <ligand>
        <name>substrate</name>
    </ligand>
</feature>
<dbReference type="InterPro" id="IPR033247">
    <property type="entry name" value="Transketolase_fam"/>
</dbReference>
<feature type="binding site" evidence="16">
    <location>
        <position position="264"/>
    </location>
    <ligand>
        <name>substrate</name>
    </ligand>
</feature>
<dbReference type="PATRIC" id="fig|1423731.3.peg.1785"/>
<dbReference type="FunFam" id="3.40.50.970:FF:000045">
    <property type="entry name" value="Transketolase"/>
    <property type="match status" value="1"/>
</dbReference>
<comment type="cofactor">
    <cofactor evidence="3">
        <name>Co(2+)</name>
        <dbReference type="ChEBI" id="CHEBI:48828"/>
    </cofactor>
</comment>
<feature type="binding site" evidence="17">
    <location>
        <position position="437"/>
    </location>
    <ligand>
        <name>thiamine diphosphate</name>
        <dbReference type="ChEBI" id="CHEBI:58937"/>
    </ligand>
</feature>
<evidence type="ECO:0000256" key="10">
    <source>
        <dbReference type="ARBA" id="ARBA00022837"/>
    </source>
</evidence>
<dbReference type="InterPro" id="IPR005474">
    <property type="entry name" value="Transketolase_N"/>
</dbReference>
<feature type="domain" description="Transketolase-like pyrimidine-binding" evidence="20">
    <location>
        <begin position="354"/>
        <end position="525"/>
    </location>
</feature>
<comment type="cofactor">
    <cofactor evidence="17">
        <name>thiamine diphosphate</name>
        <dbReference type="ChEBI" id="CHEBI:58937"/>
    </cofactor>
    <text evidence="17">Binds 1 thiamine pyrophosphate per subunit. During the reaction, the substrate forms a covalent intermediate with the cofactor.</text>
</comment>
<feature type="binding site" evidence="16">
    <location>
        <position position="384"/>
    </location>
    <ligand>
        <name>substrate</name>
    </ligand>
</feature>
<dbReference type="GO" id="GO:0006098">
    <property type="term" value="P:pentose-phosphate shunt"/>
    <property type="evidence" value="ECO:0007669"/>
    <property type="project" value="TreeGrafter"/>
</dbReference>
<keyword evidence="10" id="KW-0106">Calcium</keyword>
<dbReference type="InterPro" id="IPR005478">
    <property type="entry name" value="Transketolase_bac-like"/>
</dbReference>
<keyword evidence="22" id="KW-1185">Reference proteome</keyword>
<dbReference type="InterPro" id="IPR049557">
    <property type="entry name" value="Transketolase_CS"/>
</dbReference>
<dbReference type="SUPFAM" id="SSF52518">
    <property type="entry name" value="Thiamin diphosphate-binding fold (THDP-binding)"/>
    <property type="match status" value="2"/>
</dbReference>
<name>A0A0R1LZ79_9LACO</name>
<comment type="cofactor">
    <cofactor evidence="18">
        <name>Mg(2+)</name>
        <dbReference type="ChEBI" id="CHEBI:18420"/>
    </cofactor>
    <text evidence="18">Binds 1 Mg(2+) ion per subunit. Can also utilize other divalent metal cations, such as Ca(2+), Mn(2+) and Co(2+).</text>
</comment>
<proteinExistence type="inferred from homology"/>
<evidence type="ECO:0000256" key="18">
    <source>
        <dbReference type="PIRSR" id="PIRSR605478-4"/>
    </source>
</evidence>
<dbReference type="GO" id="GO:0046872">
    <property type="term" value="F:metal ion binding"/>
    <property type="evidence" value="ECO:0007669"/>
    <property type="project" value="UniProtKB-KW"/>
</dbReference>
<feature type="binding site" evidence="17">
    <location>
        <position position="161"/>
    </location>
    <ligand>
        <name>thiamine diphosphate</name>
        <dbReference type="ChEBI" id="CHEBI:58937"/>
    </ligand>
</feature>
<dbReference type="NCBIfam" id="TIGR00232">
    <property type="entry name" value="tktlase_bact"/>
    <property type="match status" value="1"/>
</dbReference>
<evidence type="ECO:0000256" key="3">
    <source>
        <dbReference type="ARBA" id="ARBA00001941"/>
    </source>
</evidence>
<feature type="binding site" evidence="16">
    <location>
        <position position="520"/>
    </location>
    <ligand>
        <name>substrate</name>
    </ligand>
</feature>
<dbReference type="PANTHER" id="PTHR43522:SF2">
    <property type="entry name" value="TRANSKETOLASE 1-RELATED"/>
    <property type="match status" value="1"/>
</dbReference>
<dbReference type="EC" id="2.2.1.1" evidence="7 14"/>
<feature type="binding site" evidence="17">
    <location>
        <position position="72"/>
    </location>
    <ligand>
        <name>thiamine diphosphate</name>
        <dbReference type="ChEBI" id="CHEBI:58937"/>
    </ligand>
</feature>
<dbReference type="CDD" id="cd07033">
    <property type="entry name" value="TPP_PYR_DXS_TK_like"/>
    <property type="match status" value="1"/>
</dbReference>
<dbReference type="Pfam" id="PF02779">
    <property type="entry name" value="Transket_pyr"/>
    <property type="match status" value="1"/>
</dbReference>
<dbReference type="Gene3D" id="3.40.50.970">
    <property type="match status" value="2"/>
</dbReference>
<accession>A0A0R1LZ79</accession>
<evidence type="ECO:0000256" key="8">
    <source>
        <dbReference type="ARBA" id="ARBA00022679"/>
    </source>
</evidence>
<keyword evidence="11 18" id="KW-0460">Magnesium</keyword>
<feature type="binding site" evidence="17">
    <location>
        <position position="190"/>
    </location>
    <ligand>
        <name>thiamine diphosphate</name>
        <dbReference type="ChEBI" id="CHEBI:58937"/>
    </ligand>
</feature>
<comment type="similarity">
    <text evidence="5">Belongs to the transketolase family.</text>
</comment>
<dbReference type="Pfam" id="PF22613">
    <property type="entry name" value="Transketolase_C_1"/>
    <property type="match status" value="1"/>
</dbReference>
<sequence length="676" mass="73279">MMEKKLAKNDKIAINNIRMLSVEMVERAKSGHPGLPLGAAPMAWTLWSRHLRLNANDPKWFDRDRFVLSAGHGSALLYSLLHLSGFDITLDDLKHFRKFGSKTPGHPEYGVVPGVEATTGPLGQGLGMAVGMALAEAHLAAKFNKKIKVIDHYTYVLAGDGDLMEGVSHEAASFAGNQELAKLIVLYDSNDISLDGPTSRSFKTDVRQRFESYGWDTFGVADGNDVEAIDQAITAAKKTNKPTLIEVKTTIGFGSPNAGTNLVHGNPLGQENMGKLRRALDWKAPEFTVLPEVKACVQKLIVQRGQIAEKQWNKKIGELQESDPILLKQLKTAMSEVPMTDVAEDIASYENGAEASRDTSHKVIQSIAARLDEFVGGSADLASSNKTTIENSPLMNTENRDGRNIAFGVREFAQGTILNGMALHGGMRVFGGTFLVFSDYMRGAIRLAALEKLPVTYVFTHDSIAVGEDGPTHQPVEQLMSLRSIPNVTVLRPADPNETIAAWKHAIGALDHPTALILTRQKLPVLPGSSETATLGVARGGYVISVQRGLHPAGILLATGSEVYLAIKVQQALAKLGQDVSVVSMPSMELFEQQSSKYQEQVLPSDVRRRIAIEMGTTLGWQKYVGLDGSVIGIDHFGASGAADEVLAANNFTVERIVQIYQQTHSSNEIRLSAIG</sequence>
<evidence type="ECO:0000256" key="15">
    <source>
        <dbReference type="PIRSR" id="PIRSR605478-1"/>
    </source>
</evidence>
<dbReference type="CDD" id="cd02012">
    <property type="entry name" value="TPP_TK"/>
    <property type="match status" value="1"/>
</dbReference>
<feature type="binding site" evidence="17">
    <location>
        <position position="264"/>
    </location>
    <ligand>
        <name>thiamine diphosphate</name>
        <dbReference type="ChEBI" id="CHEBI:58937"/>
    </ligand>
</feature>
<protein>
    <recommendedName>
        <fullName evidence="7 14">Transketolase</fullName>
        <ecNumber evidence="7 14">2.2.1.1</ecNumber>
    </recommendedName>
</protein>
<dbReference type="Pfam" id="PF00456">
    <property type="entry name" value="Transketolase_N"/>
    <property type="match status" value="1"/>
</dbReference>
<evidence type="ECO:0000256" key="19">
    <source>
        <dbReference type="PIRSR" id="PIRSR605478-5"/>
    </source>
</evidence>
<feature type="binding site" evidence="16">
    <location>
        <position position="32"/>
    </location>
    <ligand>
        <name>substrate</name>
    </ligand>
</feature>
<organism evidence="21 22">
    <name type="scientific">Liquorilactobacillus capillatus DSM 19910</name>
    <dbReference type="NCBI Taxonomy" id="1423731"/>
    <lineage>
        <taxon>Bacteria</taxon>
        <taxon>Bacillati</taxon>
        <taxon>Bacillota</taxon>
        <taxon>Bacilli</taxon>
        <taxon>Lactobacillales</taxon>
        <taxon>Lactobacillaceae</taxon>
        <taxon>Liquorilactobacillus</taxon>
    </lineage>
</organism>
<dbReference type="STRING" id="1423731.FC81_GL001742"/>
<comment type="catalytic activity">
    <reaction evidence="13">
        <text>D-sedoheptulose 7-phosphate + D-glyceraldehyde 3-phosphate = aldehydo-D-ribose 5-phosphate + D-xylulose 5-phosphate</text>
        <dbReference type="Rhea" id="RHEA:10508"/>
        <dbReference type="ChEBI" id="CHEBI:57483"/>
        <dbReference type="ChEBI" id="CHEBI:57737"/>
        <dbReference type="ChEBI" id="CHEBI:58273"/>
        <dbReference type="ChEBI" id="CHEBI:59776"/>
        <dbReference type="EC" id="2.2.1.1"/>
    </reaction>
</comment>
<keyword evidence="8" id="KW-0808">Transferase</keyword>
<dbReference type="InterPro" id="IPR009014">
    <property type="entry name" value="Transketo_C/PFOR_II"/>
</dbReference>
<feature type="site" description="Important for catalytic activity" evidence="19">
    <location>
        <position position="32"/>
    </location>
</feature>
<evidence type="ECO:0000256" key="17">
    <source>
        <dbReference type="PIRSR" id="PIRSR605478-3"/>
    </source>
</evidence>
<dbReference type="InterPro" id="IPR055152">
    <property type="entry name" value="Transketolase-like_C_2"/>
</dbReference>
<evidence type="ECO:0000256" key="9">
    <source>
        <dbReference type="ARBA" id="ARBA00022723"/>
    </source>
</evidence>
<evidence type="ECO:0000256" key="7">
    <source>
        <dbReference type="ARBA" id="ARBA00013152"/>
    </source>
</evidence>
<dbReference type="GO" id="GO:0005829">
    <property type="term" value="C:cytosol"/>
    <property type="evidence" value="ECO:0007669"/>
    <property type="project" value="TreeGrafter"/>
</dbReference>
<feature type="binding site" evidence="16">
    <location>
        <position position="461"/>
    </location>
    <ligand>
        <name>substrate</name>
    </ligand>
</feature>
<evidence type="ECO:0000256" key="2">
    <source>
        <dbReference type="ARBA" id="ARBA00001936"/>
    </source>
</evidence>
<dbReference type="SUPFAM" id="SSF52922">
    <property type="entry name" value="TK C-terminal domain-like"/>
    <property type="match status" value="1"/>
</dbReference>
<evidence type="ECO:0000256" key="16">
    <source>
        <dbReference type="PIRSR" id="PIRSR605478-2"/>
    </source>
</evidence>
<evidence type="ECO:0000313" key="21">
    <source>
        <dbReference type="EMBL" id="KRL00908.1"/>
    </source>
</evidence>
<dbReference type="FunFam" id="3.40.50.970:FF:000004">
    <property type="entry name" value="Transketolase"/>
    <property type="match status" value="1"/>
</dbReference>
<evidence type="ECO:0000256" key="11">
    <source>
        <dbReference type="ARBA" id="ARBA00022842"/>
    </source>
</evidence>
<dbReference type="AlphaFoldDB" id="A0A0R1LZ79"/>
<feature type="site" description="Important for catalytic activity" evidence="19">
    <location>
        <position position="264"/>
    </location>
</feature>
<reference evidence="21 22" key="1">
    <citation type="journal article" date="2015" name="Genome Announc.">
        <title>Expanding the biotechnology potential of lactobacilli through comparative genomics of 213 strains and associated genera.</title>
        <authorList>
            <person name="Sun Z."/>
            <person name="Harris H.M."/>
            <person name="McCann A."/>
            <person name="Guo C."/>
            <person name="Argimon S."/>
            <person name="Zhang W."/>
            <person name="Yang X."/>
            <person name="Jeffery I.B."/>
            <person name="Cooney J.C."/>
            <person name="Kagawa T.F."/>
            <person name="Liu W."/>
            <person name="Song Y."/>
            <person name="Salvetti E."/>
            <person name="Wrobel A."/>
            <person name="Rasinkangas P."/>
            <person name="Parkhill J."/>
            <person name="Rea M.C."/>
            <person name="O'Sullivan O."/>
            <person name="Ritari J."/>
            <person name="Douillard F.P."/>
            <person name="Paul Ross R."/>
            <person name="Yang R."/>
            <person name="Briner A.E."/>
            <person name="Felis G.E."/>
            <person name="de Vos W.M."/>
            <person name="Barrangou R."/>
            <person name="Klaenhammer T.R."/>
            <person name="Caufield P.W."/>
            <person name="Cui Y."/>
            <person name="Zhang H."/>
            <person name="O'Toole P.W."/>
        </authorList>
    </citation>
    <scope>NUCLEOTIDE SEQUENCE [LARGE SCALE GENOMIC DNA]</scope>
    <source>
        <strain evidence="21 22">DSM 19910</strain>
    </source>
</reference>
<gene>
    <name evidence="21" type="ORF">FC81_GL001742</name>
</gene>
<dbReference type="PANTHER" id="PTHR43522">
    <property type="entry name" value="TRANSKETOLASE"/>
    <property type="match status" value="1"/>
</dbReference>
<evidence type="ECO:0000256" key="12">
    <source>
        <dbReference type="ARBA" id="ARBA00023052"/>
    </source>
</evidence>
<dbReference type="PROSITE" id="PS00801">
    <property type="entry name" value="TRANSKETOLASE_1"/>
    <property type="match status" value="1"/>
</dbReference>
<comment type="cofactor">
    <cofactor evidence="1">
        <name>Ca(2+)</name>
        <dbReference type="ChEBI" id="CHEBI:29108"/>
    </cofactor>
</comment>
<feature type="binding site" evidence="16">
    <location>
        <position position="357"/>
    </location>
    <ligand>
        <name>substrate</name>
    </ligand>
</feature>
<dbReference type="InterPro" id="IPR029061">
    <property type="entry name" value="THDP-binding"/>
</dbReference>
<evidence type="ECO:0000256" key="1">
    <source>
        <dbReference type="ARBA" id="ARBA00001913"/>
    </source>
</evidence>
<feature type="binding site" evidence="18">
    <location>
        <position position="192"/>
    </location>
    <ligand>
        <name>Mg(2+)</name>
        <dbReference type="ChEBI" id="CHEBI:18420"/>
    </ligand>
</feature>
<evidence type="ECO:0000256" key="6">
    <source>
        <dbReference type="ARBA" id="ARBA00011738"/>
    </source>
</evidence>
<evidence type="ECO:0000256" key="14">
    <source>
        <dbReference type="NCBIfam" id="TIGR00232"/>
    </source>
</evidence>
<dbReference type="FunFam" id="3.40.50.920:FF:000003">
    <property type="entry name" value="Transketolase"/>
    <property type="match status" value="1"/>
</dbReference>
<comment type="cofactor">
    <cofactor evidence="2">
        <name>Mn(2+)</name>
        <dbReference type="ChEBI" id="CHEBI:29035"/>
    </cofactor>
</comment>
<feature type="binding site" evidence="16">
    <location>
        <position position="469"/>
    </location>
    <ligand>
        <name>substrate</name>
    </ligand>
</feature>
<evidence type="ECO:0000256" key="13">
    <source>
        <dbReference type="ARBA" id="ARBA00049473"/>
    </source>
</evidence>
<dbReference type="Gene3D" id="3.40.50.920">
    <property type="match status" value="1"/>
</dbReference>
<dbReference type="GO" id="GO:0004802">
    <property type="term" value="F:transketolase activity"/>
    <property type="evidence" value="ECO:0007669"/>
    <property type="project" value="UniProtKB-UniRule"/>
</dbReference>
<dbReference type="Proteomes" id="UP000051621">
    <property type="component" value="Unassembled WGS sequence"/>
</dbReference>
<keyword evidence="9 18" id="KW-0479">Metal-binding</keyword>
<comment type="function">
    <text evidence="4">Catalyzes the transfer of a two-carbon ketol group from a ketose donor to an aldose acceptor, via a covalent intermediate with the cofactor thiamine pyrophosphate.</text>
</comment>
<feature type="binding site" evidence="18">
    <location>
        <position position="190"/>
    </location>
    <ligand>
        <name>Mg(2+)</name>
        <dbReference type="ChEBI" id="CHEBI:18420"/>
    </ligand>
</feature>